<accession>A0A1E7FPP0</accession>
<dbReference type="PANTHER" id="PTHR36453:SF1">
    <property type="entry name" value="RIGHT HANDED BETA HELIX DOMAIN-CONTAINING PROTEIN"/>
    <property type="match status" value="1"/>
</dbReference>
<dbReference type="AlphaFoldDB" id="A0A1E7FPP0"/>
<sequence>MDSTPLLLSLSISLVEMKSLFGCIRRVVIVVVVAGVVAQCSASSSDGKDNSSLFDKQSTPDTTTTTTAAVILDTKKLDCGIRSLALEYAKKILTMGSIDKKTFYDDDDTIQAVHDALELTHLCGIEMPKNATNDHHQILQLRHNRPSLIADTMTTPANEVDSILTELCNDPVSSNDNNRTICIFVSPQSSEMHYDDDDHIEYGSINYPWSSIHQALRHVRSLTNRHHHHQHHRGMILFLRQGVHYLRGIPLRLTNIDTANLTIRGFPGEEVWISGGVKLKDVEFKKATSKDVHHPDGVYVADLSDVLKGYSVPNTPSLFTSSRRYIRARYPNSDPEVDQWGYSSPHHFDYSIRSDEVLEWTKPSPGIPPDFTFVDFAKNPPPGVPFKNDSNMEGYNQYASGHGGVCSEIWGDEADSYWCSNSSQGGWAEVDRECAISGQMQLPIGMMYNRSSESLVPLINASSSLKGGIIHAWHSQSWAMHMFEITSHFQVNATMNFAPGGGKQGGRNWCRCDQCTYAGGWCGQHELPPRNDDTRLIGGNWMIENVKYFLDEPGEYYFDKETSCLYIKPNSTDDLQNLTLGMLTELIDLRNTSNIRIEDLSFRDQASTYMEEGWSAPSGGDWSLRRGGAIFIENASNITINGIALIGCNGNDFYNLSDMTTKFGLEVNSTNGPLPDVDTILEWATSVVMEKEQQQPAPPQQKSSWDVVSVLSTE</sequence>
<proteinExistence type="predicted"/>
<organism evidence="2 3">
    <name type="scientific">Fragilariopsis cylindrus CCMP1102</name>
    <dbReference type="NCBI Taxonomy" id="635003"/>
    <lineage>
        <taxon>Eukaryota</taxon>
        <taxon>Sar</taxon>
        <taxon>Stramenopiles</taxon>
        <taxon>Ochrophyta</taxon>
        <taxon>Bacillariophyta</taxon>
        <taxon>Bacillariophyceae</taxon>
        <taxon>Bacillariophycidae</taxon>
        <taxon>Bacillariales</taxon>
        <taxon>Bacillariaceae</taxon>
        <taxon>Fragilariopsis</taxon>
    </lineage>
</organism>
<dbReference type="EMBL" id="KV784355">
    <property type="protein sequence ID" value="OEU20132.1"/>
    <property type="molecule type" value="Genomic_DNA"/>
</dbReference>
<protein>
    <submittedName>
        <fullName evidence="2">Uncharacterized protein</fullName>
    </submittedName>
</protein>
<gene>
    <name evidence="2" type="ORF">FRACYDRAFT_236199</name>
</gene>
<evidence type="ECO:0000256" key="1">
    <source>
        <dbReference type="SAM" id="MobiDB-lite"/>
    </source>
</evidence>
<dbReference type="InterPro" id="IPR011050">
    <property type="entry name" value="Pectin_lyase_fold/virulence"/>
</dbReference>
<feature type="compositionally biased region" description="Polar residues" evidence="1">
    <location>
        <begin position="702"/>
        <end position="714"/>
    </location>
</feature>
<dbReference type="KEGG" id="fcy:FRACYDRAFT_236199"/>
<name>A0A1E7FPP0_9STRA</name>
<dbReference type="SUPFAM" id="SSF51126">
    <property type="entry name" value="Pectin lyase-like"/>
    <property type="match status" value="1"/>
</dbReference>
<dbReference type="PANTHER" id="PTHR36453">
    <property type="entry name" value="SECRETED PROTEIN-RELATED"/>
    <property type="match status" value="1"/>
</dbReference>
<dbReference type="OrthoDB" id="5949092at2759"/>
<feature type="region of interest" description="Disordered" evidence="1">
    <location>
        <begin position="691"/>
        <end position="714"/>
    </location>
</feature>
<feature type="region of interest" description="Disordered" evidence="1">
    <location>
        <begin position="42"/>
        <end position="61"/>
    </location>
</feature>
<keyword evidence="3" id="KW-1185">Reference proteome</keyword>
<dbReference type="Proteomes" id="UP000095751">
    <property type="component" value="Unassembled WGS sequence"/>
</dbReference>
<evidence type="ECO:0000313" key="3">
    <source>
        <dbReference type="Proteomes" id="UP000095751"/>
    </source>
</evidence>
<reference evidence="2 3" key="1">
    <citation type="submission" date="2016-09" db="EMBL/GenBank/DDBJ databases">
        <title>Extensive genetic diversity and differential bi-allelic expression allows diatom success in the polar Southern Ocean.</title>
        <authorList>
            <consortium name="DOE Joint Genome Institute"/>
            <person name="Mock T."/>
            <person name="Otillar R.P."/>
            <person name="Strauss J."/>
            <person name="Dupont C."/>
            <person name="Frickenhaus S."/>
            <person name="Maumus F."/>
            <person name="Mcmullan M."/>
            <person name="Sanges R."/>
            <person name="Schmutz J."/>
            <person name="Toseland A."/>
            <person name="Valas R."/>
            <person name="Veluchamy A."/>
            <person name="Ward B.J."/>
            <person name="Allen A."/>
            <person name="Barry K."/>
            <person name="Falciatore A."/>
            <person name="Ferrante M."/>
            <person name="Fortunato A.E."/>
            <person name="Gloeckner G."/>
            <person name="Gruber A."/>
            <person name="Hipkin R."/>
            <person name="Janech M."/>
            <person name="Kroth P."/>
            <person name="Leese F."/>
            <person name="Lindquist E."/>
            <person name="Lyon B.R."/>
            <person name="Martin J."/>
            <person name="Mayer C."/>
            <person name="Parker M."/>
            <person name="Quesneville H."/>
            <person name="Raymond J."/>
            <person name="Uhlig C."/>
            <person name="Valentin K.U."/>
            <person name="Worden A.Z."/>
            <person name="Armbrust E.V."/>
            <person name="Bowler C."/>
            <person name="Green B."/>
            <person name="Moulton V."/>
            <person name="Van Oosterhout C."/>
            <person name="Grigoriev I."/>
        </authorList>
    </citation>
    <scope>NUCLEOTIDE SEQUENCE [LARGE SCALE GENOMIC DNA]</scope>
    <source>
        <strain evidence="2 3">CCMP1102</strain>
    </source>
</reference>
<evidence type="ECO:0000313" key="2">
    <source>
        <dbReference type="EMBL" id="OEU20132.1"/>
    </source>
</evidence>
<dbReference type="InParanoid" id="A0A1E7FPP0"/>